<keyword evidence="2" id="KW-0378">Hydrolase</keyword>
<protein>
    <submittedName>
        <fullName evidence="2">Probable inactive ATP-dependent zinc metalloprotease FTSHI 4, chloroplastic</fullName>
    </submittedName>
</protein>
<evidence type="ECO:0000313" key="2">
    <source>
        <dbReference type="RefSeq" id="XP_010489179.1"/>
    </source>
</evidence>
<dbReference type="RefSeq" id="XP_010489179.1">
    <property type="nucleotide sequence ID" value="XM_010490877.2"/>
</dbReference>
<keyword evidence="1" id="KW-1185">Reference proteome</keyword>
<reference evidence="1" key="1">
    <citation type="journal article" date="2014" name="Nat. Commun.">
        <title>The emerging biofuel crop Camelina sativa retains a highly undifferentiated hexaploid genome structure.</title>
        <authorList>
            <person name="Kagale S."/>
            <person name="Koh C."/>
            <person name="Nixon J."/>
            <person name="Bollina V."/>
            <person name="Clarke W.E."/>
            <person name="Tuteja R."/>
            <person name="Spillane C."/>
            <person name="Robinson S.J."/>
            <person name="Links M.G."/>
            <person name="Clarke C."/>
            <person name="Higgins E.E."/>
            <person name="Huebert T."/>
            <person name="Sharpe A.G."/>
            <person name="Parkin I.A."/>
        </authorList>
    </citation>
    <scope>NUCLEOTIDE SEQUENCE [LARGE SCALE GENOMIC DNA]</scope>
    <source>
        <strain evidence="1">cv. DH55</strain>
    </source>
</reference>
<name>A0ABM0XQ05_CAMSA</name>
<gene>
    <name evidence="2" type="primary">LOC104766900</name>
</gene>
<accession>A0ABM0XQ05</accession>
<proteinExistence type="predicted"/>
<dbReference type="GeneID" id="104766900"/>
<keyword evidence="2" id="KW-0645">Protease</keyword>
<dbReference type="GO" id="GO:0008237">
    <property type="term" value="F:metallopeptidase activity"/>
    <property type="evidence" value="ECO:0007669"/>
    <property type="project" value="UniProtKB-KW"/>
</dbReference>
<keyword evidence="2" id="KW-0482">Metalloprotease</keyword>
<reference evidence="2" key="2">
    <citation type="submission" date="2025-08" db="UniProtKB">
        <authorList>
            <consortium name="RefSeq"/>
        </authorList>
    </citation>
    <scope>IDENTIFICATION</scope>
    <source>
        <tissue evidence="2">Leaf</tissue>
    </source>
</reference>
<sequence>MAFYISSSLTPTHFWKPLNPFNTLSPFQFRGSLSSFVRRRKPEGAKLSCKVNMLPSRRDGLLISCCSTSSFESPESSVSREEDAAFERIREAEGERVSNMEELERKANVQLERQLVMASDWSRTLLTMRGKLKGTEWDPEISHRINFSDFTKLLDSNSVQYMEYSNYRKTISGHSIARSLK</sequence>
<evidence type="ECO:0000313" key="1">
    <source>
        <dbReference type="Proteomes" id="UP000694864"/>
    </source>
</evidence>
<dbReference type="Proteomes" id="UP000694864">
    <property type="component" value="Chromosome 19"/>
</dbReference>
<organism evidence="1 2">
    <name type="scientific">Camelina sativa</name>
    <name type="common">False flax</name>
    <name type="synonym">Myagrum sativum</name>
    <dbReference type="NCBI Taxonomy" id="90675"/>
    <lineage>
        <taxon>Eukaryota</taxon>
        <taxon>Viridiplantae</taxon>
        <taxon>Streptophyta</taxon>
        <taxon>Embryophyta</taxon>
        <taxon>Tracheophyta</taxon>
        <taxon>Spermatophyta</taxon>
        <taxon>Magnoliopsida</taxon>
        <taxon>eudicotyledons</taxon>
        <taxon>Gunneridae</taxon>
        <taxon>Pentapetalae</taxon>
        <taxon>rosids</taxon>
        <taxon>malvids</taxon>
        <taxon>Brassicales</taxon>
        <taxon>Brassicaceae</taxon>
        <taxon>Camelineae</taxon>
        <taxon>Camelina</taxon>
    </lineage>
</organism>